<sequence length="438" mass="44851">MRPVALTVAGSDSGGGAGVQADLKAIEARGAFGASAVTALTAQNTTGVRDIHRVPPDTVASQISAVCDDLPVAAAKTGMLASADTVETVADALPAVPLVVDPVVVAQSGDRLLDDAGVRAVRDTLLPRATLLTPNVPEAELLADTTVEDATDMRRAGDRLRDLGADAVLVTGGHLDGDPVDVLVADDATTFEHDRIDTQTTHGSGCTLSAALAAELAAGTPLPDAVEAATDYVVRTIERGLDLGAGDGPVNHLGPLHTDADTARTADALTDAVRAVERAAPAGVIPEVGTTLAAAPDGATRPAEIVATDGRLTRTVDGVRAPAGVRRGASSHVARLLCGVRQHDPTVSAAANVRRTDAALDALDDVVFLDRTNEPADADGTMDWTADRAMRTRERAPHAIADGGAHGKEPMVRLLADSIDALENRLLALACAVGERPR</sequence>
<evidence type="ECO:0000259" key="6">
    <source>
        <dbReference type="Pfam" id="PF10120"/>
    </source>
</evidence>
<dbReference type="PANTHER" id="PTHR20858">
    <property type="entry name" value="PHOSPHOMETHYLPYRIMIDINE KINASE"/>
    <property type="match status" value="1"/>
</dbReference>
<evidence type="ECO:0000256" key="3">
    <source>
        <dbReference type="ARBA" id="ARBA00022777"/>
    </source>
</evidence>
<dbReference type="GO" id="GO:0005524">
    <property type="term" value="F:ATP binding"/>
    <property type="evidence" value="ECO:0007669"/>
    <property type="project" value="UniProtKB-KW"/>
</dbReference>
<dbReference type="NCBIfam" id="TIGR00097">
    <property type="entry name" value="HMP-P_kinase"/>
    <property type="match status" value="1"/>
</dbReference>
<dbReference type="InterPro" id="IPR004399">
    <property type="entry name" value="HMP/HMP-P_kinase_dom"/>
</dbReference>
<dbReference type="FunFam" id="3.40.1190.20:FF:000003">
    <property type="entry name" value="Phosphomethylpyrimidine kinase ThiD"/>
    <property type="match status" value="1"/>
</dbReference>
<dbReference type="CDD" id="cd01169">
    <property type="entry name" value="HMPP_kinase"/>
    <property type="match status" value="1"/>
</dbReference>
<dbReference type="Gene3D" id="3.40.225.10">
    <property type="entry name" value="Class II aldolase/adducin N-terminal domain"/>
    <property type="match status" value="1"/>
</dbReference>
<dbReference type="SUPFAM" id="SSF53639">
    <property type="entry name" value="AraD/HMP-PK domain-like"/>
    <property type="match status" value="1"/>
</dbReference>
<dbReference type="Pfam" id="PF08543">
    <property type="entry name" value="Phos_pyr_kin"/>
    <property type="match status" value="1"/>
</dbReference>
<evidence type="ECO:0000313" key="7">
    <source>
        <dbReference type="EMBL" id="GAA0651481.1"/>
    </source>
</evidence>
<dbReference type="GO" id="GO:0008972">
    <property type="term" value="F:phosphomethylpyrimidine kinase activity"/>
    <property type="evidence" value="ECO:0007669"/>
    <property type="project" value="InterPro"/>
</dbReference>
<evidence type="ECO:0000256" key="2">
    <source>
        <dbReference type="ARBA" id="ARBA00022741"/>
    </source>
</evidence>
<feature type="domain" description="Thiamine-phosphate synthase ThiN" evidence="6">
    <location>
        <begin position="269"/>
        <end position="426"/>
    </location>
</feature>
<evidence type="ECO:0000256" key="4">
    <source>
        <dbReference type="ARBA" id="ARBA00022840"/>
    </source>
</evidence>
<comment type="caution">
    <text evidence="7">The sequence shown here is derived from an EMBL/GenBank/DDBJ whole genome shotgun (WGS) entry which is preliminary data.</text>
</comment>
<evidence type="ECO:0000256" key="1">
    <source>
        <dbReference type="ARBA" id="ARBA00022679"/>
    </source>
</evidence>
<dbReference type="EMBL" id="BAAADU010000002">
    <property type="protein sequence ID" value="GAA0651481.1"/>
    <property type="molecule type" value="Genomic_DNA"/>
</dbReference>
<feature type="domain" description="Pyridoxamine kinase/Phosphomethylpyrimidine kinase" evidence="5">
    <location>
        <begin position="12"/>
        <end position="251"/>
    </location>
</feature>
<proteinExistence type="predicted"/>
<accession>A0AAV3SZU4</accession>
<gene>
    <name evidence="7" type="primary">thiD</name>
    <name evidence="7" type="ORF">GCM10009019_13060</name>
</gene>
<dbReference type="Proteomes" id="UP001500194">
    <property type="component" value="Unassembled WGS sequence"/>
</dbReference>
<keyword evidence="2" id="KW-0547">Nucleotide-binding</keyword>
<dbReference type="GeneID" id="68574025"/>
<dbReference type="InterPro" id="IPR029056">
    <property type="entry name" value="Ribokinase-like"/>
</dbReference>
<dbReference type="AlphaFoldDB" id="A0AAV3SZU4"/>
<dbReference type="PANTHER" id="PTHR20858:SF17">
    <property type="entry name" value="HYDROXYMETHYLPYRIMIDINE_PHOSPHOMETHYLPYRIMIDINE KINASE THI20-RELATED"/>
    <property type="match status" value="1"/>
</dbReference>
<organism evidence="7 8">
    <name type="scientific">Salarchaeum japonicum</name>
    <dbReference type="NCBI Taxonomy" id="555573"/>
    <lineage>
        <taxon>Archaea</taxon>
        <taxon>Methanobacteriati</taxon>
        <taxon>Methanobacteriota</taxon>
        <taxon>Stenosarchaea group</taxon>
        <taxon>Halobacteria</taxon>
        <taxon>Halobacteriales</taxon>
        <taxon>Halobacteriaceae</taxon>
    </lineage>
</organism>
<keyword evidence="1" id="KW-0808">Transferase</keyword>
<keyword evidence="8" id="KW-1185">Reference proteome</keyword>
<keyword evidence="3 7" id="KW-0418">Kinase</keyword>
<dbReference type="GO" id="GO:0009228">
    <property type="term" value="P:thiamine biosynthetic process"/>
    <property type="evidence" value="ECO:0007669"/>
    <property type="project" value="InterPro"/>
</dbReference>
<dbReference type="GO" id="GO:0005829">
    <property type="term" value="C:cytosol"/>
    <property type="evidence" value="ECO:0007669"/>
    <property type="project" value="TreeGrafter"/>
</dbReference>
<keyword evidence="4" id="KW-0067">ATP-binding</keyword>
<dbReference type="GO" id="GO:0008902">
    <property type="term" value="F:hydroxymethylpyrimidine kinase activity"/>
    <property type="evidence" value="ECO:0007669"/>
    <property type="project" value="TreeGrafter"/>
</dbReference>
<dbReference type="Gene3D" id="3.40.1190.20">
    <property type="match status" value="1"/>
</dbReference>
<dbReference type="InterPro" id="IPR036409">
    <property type="entry name" value="Aldolase_II/adducin_N_sf"/>
</dbReference>
<dbReference type="InterPro" id="IPR013749">
    <property type="entry name" value="PM/HMP-P_kinase-1"/>
</dbReference>
<evidence type="ECO:0000313" key="8">
    <source>
        <dbReference type="Proteomes" id="UP001500194"/>
    </source>
</evidence>
<evidence type="ECO:0000259" key="5">
    <source>
        <dbReference type="Pfam" id="PF08543"/>
    </source>
</evidence>
<dbReference type="RefSeq" id="WP_227261004.1">
    <property type="nucleotide sequence ID" value="NZ_BAAADU010000002.1"/>
</dbReference>
<dbReference type="SUPFAM" id="SSF53613">
    <property type="entry name" value="Ribokinase-like"/>
    <property type="match status" value="1"/>
</dbReference>
<reference evidence="7 8" key="1">
    <citation type="journal article" date="2019" name="Int. J. Syst. Evol. Microbiol.">
        <title>The Global Catalogue of Microorganisms (GCM) 10K type strain sequencing project: providing services to taxonomists for standard genome sequencing and annotation.</title>
        <authorList>
            <consortium name="The Broad Institute Genomics Platform"/>
            <consortium name="The Broad Institute Genome Sequencing Center for Infectious Disease"/>
            <person name="Wu L."/>
            <person name="Ma J."/>
        </authorList>
    </citation>
    <scope>NUCLEOTIDE SEQUENCE [LARGE SCALE GENOMIC DNA]</scope>
    <source>
        <strain evidence="7 8">JCM 16327</strain>
    </source>
</reference>
<dbReference type="InterPro" id="IPR019293">
    <property type="entry name" value="ThiN"/>
</dbReference>
<protein>
    <submittedName>
        <fullName evidence="7">Bifunctional hydroxymethylpyrimidine kinase/phosphomethylpyrimidine kinase</fullName>
    </submittedName>
</protein>
<name>A0AAV3SZU4_9EURY</name>
<dbReference type="Pfam" id="PF10120">
    <property type="entry name" value="ThiN"/>
    <property type="match status" value="1"/>
</dbReference>